<dbReference type="RefSeq" id="WP_212932636.1">
    <property type="nucleotide sequence ID" value="NZ_BORK01000012.1"/>
</dbReference>
<accession>A0ABT4HYJ0</accession>
<evidence type="ECO:0000313" key="2">
    <source>
        <dbReference type="Proteomes" id="UP001067708"/>
    </source>
</evidence>
<dbReference type="Proteomes" id="UP001067708">
    <property type="component" value="Unassembled WGS sequence"/>
</dbReference>
<evidence type="ECO:0000313" key="1">
    <source>
        <dbReference type="EMBL" id="MCZ0831849.1"/>
    </source>
</evidence>
<name>A0ABT4HYJ0_9BACL</name>
<keyword evidence="2" id="KW-1185">Reference proteome</keyword>
<gene>
    <name evidence="1" type="ORF">O0535_13975</name>
</gene>
<protein>
    <submittedName>
        <fullName evidence="1">Uncharacterized protein</fullName>
    </submittedName>
</protein>
<sequence>MENKGYKIFVKSTYYPIDSSSFLEYTVRDKNKYVISSYDLTKRNSYLSLLNSASRAGLKQLLLTSATYTFLIEKLIQNNFKVHKVEFEGQSSEEEFETLCILIADLGIQKCNTEIQKKLKEIQDMILYLDEKLNSYPKKLTFYKRGNTYSLYNNGVLFIEDEEQLDLLDELISPTIAG</sequence>
<proteinExistence type="predicted"/>
<reference evidence="1" key="1">
    <citation type="submission" date="2022-09" db="EMBL/GenBank/DDBJ databases">
        <title>Genome analysis and characterization of larvicidal activity of Brevibacillus strains.</title>
        <authorList>
            <person name="Patrusheva E.V."/>
            <person name="Izotova A.O."/>
            <person name="Toshchakov S.V."/>
            <person name="Sineoky S.P."/>
        </authorList>
    </citation>
    <scope>NUCLEOTIDE SEQUENCE</scope>
    <source>
        <strain evidence="1">VKPM_B-13244</strain>
    </source>
</reference>
<comment type="caution">
    <text evidence="1">The sequence shown here is derived from an EMBL/GenBank/DDBJ whole genome shotgun (WGS) entry which is preliminary data.</text>
</comment>
<dbReference type="EMBL" id="JAPTNG010000009">
    <property type="protein sequence ID" value="MCZ0831849.1"/>
    <property type="molecule type" value="Genomic_DNA"/>
</dbReference>
<organism evidence="1 2">
    <name type="scientific">Brevibacillus halotolerans</name>
    <dbReference type="NCBI Taxonomy" id="1507437"/>
    <lineage>
        <taxon>Bacteria</taxon>
        <taxon>Bacillati</taxon>
        <taxon>Bacillota</taxon>
        <taxon>Bacilli</taxon>
        <taxon>Bacillales</taxon>
        <taxon>Paenibacillaceae</taxon>
        <taxon>Brevibacillus</taxon>
    </lineage>
</organism>